<feature type="active site" description="Nucleophile" evidence="6">
    <location>
        <position position="156"/>
    </location>
</feature>
<evidence type="ECO:0000256" key="6">
    <source>
        <dbReference type="HAMAP-Rule" id="MF_01876"/>
    </source>
</evidence>
<evidence type="ECO:0000256" key="1">
    <source>
        <dbReference type="ARBA" id="ARBA00022723"/>
    </source>
</evidence>
<feature type="active site" description="Proton donor" evidence="6">
    <location>
        <position position="22"/>
    </location>
</feature>
<evidence type="ECO:0000256" key="5">
    <source>
        <dbReference type="ARBA" id="ARBA00023295"/>
    </source>
</evidence>
<dbReference type="GO" id="GO:0004730">
    <property type="term" value="F:pseudouridylate synthase activity"/>
    <property type="evidence" value="ECO:0007669"/>
    <property type="project" value="UniProtKB-UniRule"/>
</dbReference>
<sequence>MFVVSTEVRDAVATGRPVVALESTIFTHGLPRPRNLEVAREAEARLRDNGVVPATIGVVDGVPTIGLSDDQIELLSNEDDAVKVSVRDLPVAAVKGLSGGTTVAATALLAHKAGIEVFSTGGLGGVHEGAGTSFDESADLFTLADVPILVVSAGAKSILDISATLERLESLSIPVVGYRTNRYPGFYVADSGHEIDFSVADPREAAAMARARRELDLRAALLIANPVPEDEQLPPELHDRVVAEAWQAAREQNIVGQDTTPFLLDHIVKATGGRSLEVNIAVYRNNVSLGAEIAKAMGA</sequence>
<dbReference type="GO" id="GO:0016798">
    <property type="term" value="F:hydrolase activity, acting on glycosyl bonds"/>
    <property type="evidence" value="ECO:0007669"/>
    <property type="project" value="UniProtKB-KW"/>
</dbReference>
<dbReference type="EC" id="4.2.1.70" evidence="6"/>
<dbReference type="SUPFAM" id="SSF110581">
    <property type="entry name" value="Indigoidine synthase A-like"/>
    <property type="match status" value="1"/>
</dbReference>
<dbReference type="OrthoDB" id="9805870at2"/>
<gene>
    <name evidence="6" type="primary">psuG</name>
    <name evidence="7" type="ORF">E1181_15780</name>
</gene>
<protein>
    <recommendedName>
        <fullName evidence="6">Pseudouridine-5'-phosphate glycosidase</fullName>
        <shortName evidence="6">PsiMP glycosidase</shortName>
        <ecNumber evidence="6">4.2.1.70</ecNumber>
    </recommendedName>
</protein>
<dbReference type="Pfam" id="PF04227">
    <property type="entry name" value="Indigoidine_A"/>
    <property type="match status" value="1"/>
</dbReference>
<comment type="catalytic activity">
    <reaction evidence="6">
        <text>D-ribose 5-phosphate + uracil = psi-UMP + H2O</text>
        <dbReference type="Rhea" id="RHEA:18337"/>
        <dbReference type="ChEBI" id="CHEBI:15377"/>
        <dbReference type="ChEBI" id="CHEBI:17568"/>
        <dbReference type="ChEBI" id="CHEBI:58380"/>
        <dbReference type="ChEBI" id="CHEBI:78346"/>
        <dbReference type="EC" id="4.2.1.70"/>
    </reaction>
</comment>
<proteinExistence type="inferred from homology"/>
<comment type="similarity">
    <text evidence="6">Belongs to the pseudouridine-5'-phosphate glycosidase family.</text>
</comment>
<comment type="caution">
    <text evidence="7">The sequence shown here is derived from an EMBL/GenBank/DDBJ whole genome shotgun (WGS) entry which is preliminary data.</text>
</comment>
<keyword evidence="4 6" id="KW-0456">Lyase</keyword>
<dbReference type="EMBL" id="SMKS01000025">
    <property type="protein sequence ID" value="TDD05165.1"/>
    <property type="molecule type" value="Genomic_DNA"/>
</dbReference>
<dbReference type="InterPro" id="IPR007342">
    <property type="entry name" value="PsuG"/>
</dbReference>
<accession>A0A4R4VS49</accession>
<dbReference type="Proteomes" id="UP000295674">
    <property type="component" value="Unassembled WGS sequence"/>
</dbReference>
<comment type="subunit">
    <text evidence="6">Homotrimer.</text>
</comment>
<name>A0A4R4VS49_9PSEU</name>
<dbReference type="PANTHER" id="PTHR42909">
    <property type="entry name" value="ZGC:136858"/>
    <property type="match status" value="1"/>
</dbReference>
<dbReference type="AlphaFoldDB" id="A0A4R4VS49"/>
<dbReference type="HAMAP" id="MF_01876">
    <property type="entry name" value="PsiMP_glycosidase"/>
    <property type="match status" value="1"/>
</dbReference>
<evidence type="ECO:0000313" key="8">
    <source>
        <dbReference type="Proteomes" id="UP000295674"/>
    </source>
</evidence>
<evidence type="ECO:0000313" key="7">
    <source>
        <dbReference type="EMBL" id="TDD05165.1"/>
    </source>
</evidence>
<keyword evidence="2 6" id="KW-0378">Hydrolase</keyword>
<feature type="binding site" evidence="6">
    <location>
        <position position="135"/>
    </location>
    <ligand>
        <name>Mn(2+)</name>
        <dbReference type="ChEBI" id="CHEBI:29035"/>
    </ligand>
</feature>
<evidence type="ECO:0000256" key="2">
    <source>
        <dbReference type="ARBA" id="ARBA00022801"/>
    </source>
</evidence>
<keyword evidence="5 6" id="KW-0326">Glycosidase</keyword>
<evidence type="ECO:0000256" key="4">
    <source>
        <dbReference type="ARBA" id="ARBA00023239"/>
    </source>
</evidence>
<feature type="binding site" evidence="6">
    <location>
        <begin position="137"/>
        <end position="139"/>
    </location>
    <ligand>
        <name>substrate</name>
    </ligand>
</feature>
<keyword evidence="8" id="KW-1185">Reference proteome</keyword>
<evidence type="ECO:0000256" key="3">
    <source>
        <dbReference type="ARBA" id="ARBA00023211"/>
    </source>
</evidence>
<feature type="binding site" evidence="6">
    <location>
        <position position="83"/>
    </location>
    <ligand>
        <name>substrate</name>
    </ligand>
</feature>
<feature type="binding site" evidence="6">
    <location>
        <position position="103"/>
    </location>
    <ligand>
        <name>substrate</name>
    </ligand>
</feature>
<dbReference type="PANTHER" id="PTHR42909:SF1">
    <property type="entry name" value="CARBOHYDRATE KINASE PFKB DOMAIN-CONTAINING PROTEIN"/>
    <property type="match status" value="1"/>
</dbReference>
<dbReference type="GO" id="GO:0046872">
    <property type="term" value="F:metal ion binding"/>
    <property type="evidence" value="ECO:0007669"/>
    <property type="project" value="UniProtKB-KW"/>
</dbReference>
<organism evidence="7 8">
    <name type="scientific">Saccharopolyspora terrae</name>
    <dbReference type="NCBI Taxonomy" id="2530384"/>
    <lineage>
        <taxon>Bacteria</taxon>
        <taxon>Bacillati</taxon>
        <taxon>Actinomycetota</taxon>
        <taxon>Actinomycetes</taxon>
        <taxon>Pseudonocardiales</taxon>
        <taxon>Pseudonocardiaceae</taxon>
        <taxon>Saccharopolyspora</taxon>
    </lineage>
</organism>
<keyword evidence="3 6" id="KW-0464">Manganese</keyword>
<reference evidence="7 8" key="1">
    <citation type="submission" date="2019-03" db="EMBL/GenBank/DDBJ databases">
        <title>Draft genome sequences of novel Actinobacteria.</title>
        <authorList>
            <person name="Sahin N."/>
            <person name="Ay H."/>
            <person name="Saygin H."/>
        </authorList>
    </citation>
    <scope>NUCLEOTIDE SEQUENCE [LARGE SCALE GENOMIC DNA]</scope>
    <source>
        <strain evidence="7 8">16K309</strain>
    </source>
</reference>
<keyword evidence="1 6" id="KW-0479">Metal-binding</keyword>
<dbReference type="GO" id="GO:0005737">
    <property type="term" value="C:cytoplasm"/>
    <property type="evidence" value="ECO:0007669"/>
    <property type="project" value="TreeGrafter"/>
</dbReference>
<comment type="function">
    <text evidence="6">Catalyzes the reversible cleavage of pseudouridine 5'-phosphate (PsiMP) to ribose 5-phosphate and uracil. Functions biologically in the cleavage direction, as part of a pseudouridine degradation pathway.</text>
</comment>
<dbReference type="InterPro" id="IPR022830">
    <property type="entry name" value="Indigdn_synthA-like"/>
</dbReference>
<dbReference type="RefSeq" id="WP_132675506.1">
    <property type="nucleotide sequence ID" value="NZ_SMKS01000025.1"/>
</dbReference>
<comment type="cofactor">
    <cofactor evidence="6">
        <name>Mn(2+)</name>
        <dbReference type="ChEBI" id="CHEBI:29035"/>
    </cofactor>
    <text evidence="6">Binds 1 Mn(2+) ion per subunit.</text>
</comment>
<dbReference type="Gene3D" id="3.40.1790.10">
    <property type="entry name" value="Indigoidine synthase domain"/>
    <property type="match status" value="1"/>
</dbReference>
<dbReference type="GO" id="GO:0046113">
    <property type="term" value="P:nucleobase catabolic process"/>
    <property type="evidence" value="ECO:0007669"/>
    <property type="project" value="UniProtKB-UniRule"/>
</dbReference>